<dbReference type="Proteomes" id="UP000480929">
    <property type="component" value="Unassembled WGS sequence"/>
</dbReference>
<evidence type="ECO:0000313" key="3">
    <source>
        <dbReference type="Proteomes" id="UP000433575"/>
    </source>
</evidence>
<evidence type="ECO:0000313" key="1">
    <source>
        <dbReference type="EMBL" id="MSA91210.1"/>
    </source>
</evidence>
<name>A0A6N7SC51_9FIRM</name>
<accession>A0A6N7SC51</accession>
<organism evidence="1 3">
    <name type="scientific">Holdemania massiliensis</name>
    <dbReference type="NCBI Taxonomy" id="1468449"/>
    <lineage>
        <taxon>Bacteria</taxon>
        <taxon>Bacillati</taxon>
        <taxon>Bacillota</taxon>
        <taxon>Erysipelotrichia</taxon>
        <taxon>Erysipelotrichales</taxon>
        <taxon>Erysipelotrichaceae</taxon>
        <taxon>Holdemania</taxon>
    </lineage>
</organism>
<comment type="caution">
    <text evidence="1">The sequence shown here is derived from an EMBL/GenBank/DDBJ whole genome shotgun (WGS) entry which is preliminary data.</text>
</comment>
<sequence length="50" mass="5728">MLRIPSSFFTRERPVTATKVSLKDITPIKWRKEVITGTKKAVIKQSAKLK</sequence>
<proteinExistence type="predicted"/>
<gene>
    <name evidence="2" type="ORF">GKD88_17860</name>
    <name evidence="1" type="ORF">GKE08_17950</name>
</gene>
<dbReference type="Proteomes" id="UP000433575">
    <property type="component" value="Unassembled WGS sequence"/>
</dbReference>
<dbReference type="EMBL" id="WKPI01000050">
    <property type="protein sequence ID" value="MSC34987.1"/>
    <property type="molecule type" value="Genomic_DNA"/>
</dbReference>
<dbReference type="EMBL" id="WKPJ01000047">
    <property type="protein sequence ID" value="MSA91210.1"/>
    <property type="molecule type" value="Genomic_DNA"/>
</dbReference>
<protein>
    <submittedName>
        <fullName evidence="1">Uncharacterized protein</fullName>
    </submittedName>
</protein>
<evidence type="ECO:0000313" key="4">
    <source>
        <dbReference type="Proteomes" id="UP000480929"/>
    </source>
</evidence>
<dbReference type="AlphaFoldDB" id="A0A6N7SC51"/>
<dbReference type="RefSeq" id="WP_154240549.1">
    <property type="nucleotide sequence ID" value="NZ_WKPI01000050.1"/>
</dbReference>
<reference evidence="3 4" key="1">
    <citation type="journal article" date="2019" name="Nat. Med.">
        <title>A library of human gut bacterial isolates paired with longitudinal multiomics data enables mechanistic microbiome research.</title>
        <authorList>
            <person name="Poyet M."/>
            <person name="Groussin M."/>
            <person name="Gibbons S.M."/>
            <person name="Avila-Pacheco J."/>
            <person name="Jiang X."/>
            <person name="Kearney S.M."/>
            <person name="Perrotta A.R."/>
            <person name="Berdy B."/>
            <person name="Zhao S."/>
            <person name="Lieberman T.D."/>
            <person name="Swanson P.K."/>
            <person name="Smith M."/>
            <person name="Roesemann S."/>
            <person name="Alexander J.E."/>
            <person name="Rich S.A."/>
            <person name="Livny J."/>
            <person name="Vlamakis H."/>
            <person name="Clish C."/>
            <person name="Bullock K."/>
            <person name="Deik A."/>
            <person name="Scott J."/>
            <person name="Pierce K.A."/>
            <person name="Xavier R.J."/>
            <person name="Alm E.J."/>
        </authorList>
    </citation>
    <scope>NUCLEOTIDE SEQUENCE [LARGE SCALE GENOMIC DNA]</scope>
    <source>
        <strain evidence="1 3">BIOML-A4</strain>
        <strain evidence="2 4">BIOML-A5</strain>
    </source>
</reference>
<evidence type="ECO:0000313" key="2">
    <source>
        <dbReference type="EMBL" id="MSC34987.1"/>
    </source>
</evidence>
<keyword evidence="4" id="KW-1185">Reference proteome</keyword>